<evidence type="ECO:0000256" key="3">
    <source>
        <dbReference type="ARBA" id="ARBA00022833"/>
    </source>
</evidence>
<dbReference type="Gene3D" id="3.40.50.720">
    <property type="entry name" value="NAD(P)-binding Rossmann-like Domain"/>
    <property type="match status" value="1"/>
</dbReference>
<evidence type="ECO:0000313" key="8">
    <source>
        <dbReference type="Proteomes" id="UP000800235"/>
    </source>
</evidence>
<keyword evidence="8" id="KW-1185">Reference proteome</keyword>
<dbReference type="GO" id="GO:0016616">
    <property type="term" value="F:oxidoreductase activity, acting on the CH-OH group of donors, NAD or NADP as acceptor"/>
    <property type="evidence" value="ECO:0007669"/>
    <property type="project" value="InterPro"/>
</dbReference>
<proteinExistence type="inferred from homology"/>
<comment type="similarity">
    <text evidence="5">Belongs to the zinc-containing alcohol dehydrogenase family.</text>
</comment>
<feature type="domain" description="Enoyl reductase (ER)" evidence="6">
    <location>
        <begin position="9"/>
        <end position="328"/>
    </location>
</feature>
<feature type="non-terminal residue" evidence="7">
    <location>
        <position position="330"/>
    </location>
</feature>
<evidence type="ECO:0000313" key="7">
    <source>
        <dbReference type="EMBL" id="KAF2420704.1"/>
    </source>
</evidence>
<evidence type="ECO:0000259" key="6">
    <source>
        <dbReference type="SMART" id="SM00829"/>
    </source>
</evidence>
<dbReference type="InterPro" id="IPR013149">
    <property type="entry name" value="ADH-like_C"/>
</dbReference>
<keyword evidence="4" id="KW-0560">Oxidoreductase</keyword>
<comment type="cofactor">
    <cofactor evidence="1 5">
        <name>Zn(2+)</name>
        <dbReference type="ChEBI" id="CHEBI:29105"/>
    </cofactor>
</comment>
<dbReference type="SUPFAM" id="SSF51735">
    <property type="entry name" value="NAD(P)-binding Rossmann-fold domains"/>
    <property type="match status" value="1"/>
</dbReference>
<name>A0A9P4NGE5_9PEZI</name>
<dbReference type="InterPro" id="IPR013154">
    <property type="entry name" value="ADH-like_N"/>
</dbReference>
<accession>A0A9P4NGE5</accession>
<reference evidence="7" key="1">
    <citation type="journal article" date="2020" name="Stud. Mycol.">
        <title>101 Dothideomycetes genomes: a test case for predicting lifestyles and emergence of pathogens.</title>
        <authorList>
            <person name="Haridas S."/>
            <person name="Albert R."/>
            <person name="Binder M."/>
            <person name="Bloem J."/>
            <person name="Labutti K."/>
            <person name="Salamov A."/>
            <person name="Andreopoulos B."/>
            <person name="Baker S."/>
            <person name="Barry K."/>
            <person name="Bills G."/>
            <person name="Bluhm B."/>
            <person name="Cannon C."/>
            <person name="Castanera R."/>
            <person name="Culley D."/>
            <person name="Daum C."/>
            <person name="Ezra D."/>
            <person name="Gonzalez J."/>
            <person name="Henrissat B."/>
            <person name="Kuo A."/>
            <person name="Liang C."/>
            <person name="Lipzen A."/>
            <person name="Lutzoni F."/>
            <person name="Magnuson J."/>
            <person name="Mondo S."/>
            <person name="Nolan M."/>
            <person name="Ohm R."/>
            <person name="Pangilinan J."/>
            <person name="Park H.-J."/>
            <person name="Ramirez L."/>
            <person name="Alfaro M."/>
            <person name="Sun H."/>
            <person name="Tritt A."/>
            <person name="Yoshinaga Y."/>
            <person name="Zwiers L.-H."/>
            <person name="Turgeon B."/>
            <person name="Goodwin S."/>
            <person name="Spatafora J."/>
            <person name="Crous P."/>
            <person name="Grigoriev I."/>
        </authorList>
    </citation>
    <scope>NUCLEOTIDE SEQUENCE</scope>
    <source>
        <strain evidence="7">CBS 130266</strain>
    </source>
</reference>
<sequence length="330" mass="35606">MRTFTIFKGSKSGDIVKSQTTLQDLMGDQLYIRITASGLCGTDLHYTHSDSCLGHEGCGIVEAVGPSAKRFNIGDRVGFGYLRESCGYCQQCLSGNEIFCANRDTYENPSNVGSMASHTVWRESYVFAIPAAMADEDAAPLMCGGATVFNVLRLYDVKPTERVGIIGVGGLGHLAIQFAAKMGCDVTVFSGSDSKKEEVLGFGAKHFVATKGVKGLDLQGRQLDRLLVTTSAQPDWDLYIPAMAPMGTIFLLSVSTDKLVMPYTPLLLQGLRIQGSLVASRHTLTEMLEFAALHSIKPTLMKFPLTVEGIAEGVKTLEGGSMRYRGVLIP</sequence>
<dbReference type="SMART" id="SM00829">
    <property type="entry name" value="PKS_ER"/>
    <property type="match status" value="1"/>
</dbReference>
<organism evidence="7 8">
    <name type="scientific">Tothia fuscella</name>
    <dbReference type="NCBI Taxonomy" id="1048955"/>
    <lineage>
        <taxon>Eukaryota</taxon>
        <taxon>Fungi</taxon>
        <taxon>Dikarya</taxon>
        <taxon>Ascomycota</taxon>
        <taxon>Pezizomycotina</taxon>
        <taxon>Dothideomycetes</taxon>
        <taxon>Pleosporomycetidae</taxon>
        <taxon>Venturiales</taxon>
        <taxon>Cylindrosympodiaceae</taxon>
        <taxon>Tothia</taxon>
    </lineage>
</organism>
<dbReference type="InterPro" id="IPR029752">
    <property type="entry name" value="D-isomer_DH_CS1"/>
</dbReference>
<dbReference type="FunFam" id="3.40.50.720:FF:000022">
    <property type="entry name" value="Cinnamyl alcohol dehydrogenase"/>
    <property type="match status" value="1"/>
</dbReference>
<dbReference type="PROSITE" id="PS00059">
    <property type="entry name" value="ADH_ZINC"/>
    <property type="match status" value="1"/>
</dbReference>
<dbReference type="AlphaFoldDB" id="A0A9P4NGE5"/>
<dbReference type="Proteomes" id="UP000800235">
    <property type="component" value="Unassembled WGS sequence"/>
</dbReference>
<evidence type="ECO:0000256" key="4">
    <source>
        <dbReference type="ARBA" id="ARBA00023002"/>
    </source>
</evidence>
<protein>
    <submittedName>
        <fullName evidence="7">GroES-like protein</fullName>
    </submittedName>
</protein>
<keyword evidence="3 5" id="KW-0862">Zinc</keyword>
<dbReference type="Gene3D" id="3.90.180.10">
    <property type="entry name" value="Medium-chain alcohol dehydrogenases, catalytic domain"/>
    <property type="match status" value="1"/>
</dbReference>
<dbReference type="PROSITE" id="PS00065">
    <property type="entry name" value="D_2_HYDROXYACID_DH_1"/>
    <property type="match status" value="1"/>
</dbReference>
<dbReference type="SUPFAM" id="SSF50129">
    <property type="entry name" value="GroES-like"/>
    <property type="match status" value="1"/>
</dbReference>
<dbReference type="Pfam" id="PF00107">
    <property type="entry name" value="ADH_zinc_N"/>
    <property type="match status" value="1"/>
</dbReference>
<evidence type="ECO:0000256" key="1">
    <source>
        <dbReference type="ARBA" id="ARBA00001947"/>
    </source>
</evidence>
<dbReference type="InterPro" id="IPR047109">
    <property type="entry name" value="CAD-like"/>
</dbReference>
<dbReference type="CDD" id="cd05283">
    <property type="entry name" value="CAD1"/>
    <property type="match status" value="1"/>
</dbReference>
<evidence type="ECO:0000256" key="2">
    <source>
        <dbReference type="ARBA" id="ARBA00022723"/>
    </source>
</evidence>
<dbReference type="InterPro" id="IPR002328">
    <property type="entry name" value="ADH_Zn_CS"/>
</dbReference>
<dbReference type="EMBL" id="MU007107">
    <property type="protein sequence ID" value="KAF2420704.1"/>
    <property type="molecule type" value="Genomic_DNA"/>
</dbReference>
<gene>
    <name evidence="7" type="ORF">EJ08DRAFT_565679</name>
</gene>
<dbReference type="InterPro" id="IPR036291">
    <property type="entry name" value="NAD(P)-bd_dom_sf"/>
</dbReference>
<keyword evidence="2 5" id="KW-0479">Metal-binding</keyword>
<dbReference type="InterPro" id="IPR020843">
    <property type="entry name" value="ER"/>
</dbReference>
<evidence type="ECO:0000256" key="5">
    <source>
        <dbReference type="RuleBase" id="RU361277"/>
    </source>
</evidence>
<dbReference type="InterPro" id="IPR011032">
    <property type="entry name" value="GroES-like_sf"/>
</dbReference>
<dbReference type="PANTHER" id="PTHR42683">
    <property type="entry name" value="ALDEHYDE REDUCTASE"/>
    <property type="match status" value="1"/>
</dbReference>
<dbReference type="Pfam" id="PF08240">
    <property type="entry name" value="ADH_N"/>
    <property type="match status" value="1"/>
</dbReference>
<comment type="caution">
    <text evidence="7">The sequence shown here is derived from an EMBL/GenBank/DDBJ whole genome shotgun (WGS) entry which is preliminary data.</text>
</comment>
<dbReference type="GO" id="GO:0008270">
    <property type="term" value="F:zinc ion binding"/>
    <property type="evidence" value="ECO:0007669"/>
    <property type="project" value="InterPro"/>
</dbReference>
<dbReference type="OrthoDB" id="1879366at2759"/>